<evidence type="ECO:0000256" key="14">
    <source>
        <dbReference type="ARBA" id="ARBA00075491"/>
    </source>
</evidence>
<dbReference type="OrthoDB" id="1724672at2759"/>
<dbReference type="Pfam" id="PF02734">
    <property type="entry name" value="Dak2"/>
    <property type="match status" value="1"/>
</dbReference>
<protein>
    <recommendedName>
        <fullName evidence="13">Dihydroxyacetone kinase</fullName>
        <ecNumber evidence="5">2.7.1.28</ecNumber>
        <ecNumber evidence="4">2.7.1.29</ecNumber>
    </recommendedName>
    <alternativeName>
        <fullName evidence="14">Glycerone kinase</fullName>
    </alternativeName>
    <alternativeName>
        <fullName evidence="15">Triokinase</fullName>
    </alternativeName>
    <alternativeName>
        <fullName evidence="16">Triose kinase</fullName>
    </alternativeName>
</protein>
<dbReference type="InterPro" id="IPR012734">
    <property type="entry name" value="DhaK_ATP"/>
</dbReference>
<sequence length="572" mass="61369">MTLNKHWKYPDGDLVTTNLKGLVRTNPQLRLLEQEKVVYRESPKDKVAVISGGGAGHEPLHAGYVGSNLLNAAVSGSIFASPSTRQIMAAITAVASKQAGVVLVVKNYTGDVLHFGLVCERAKAAGYKVDTVIVADDVAVGRDQNAMVGRRGLAGTALIHKVVGGAASQGYDVDKVAEIGNYVNQRLVTLGASLDRTSVPGRSADDQVEFCKDDEAELGLGIHNEPGTKIPIPEIDSLIKDMYTKLTSPDDDQRHYVNFDLANDDYVLLVNNIGGTSTLEMNAITEYAVELSPFKKPPTRVYLADFVTSLNSPGFSITILKLDDRKQEILGFLDLETDAAGWRPKPASGWNSTNQIISEQVEEQPLPKSDLRIDATKFRKHLDAALKSVIAAEPKVTHYDTVVGDGDCGETLKSGAEAVGAVKDYGDDPVNILVHITERVEDSMGGTSGGLYSIYLTALSKSLKGTSHQDVANAMKEALYDGLFKYTRAREGGRTLVDTLQPFVDTFVKTGDIKQAVEAAEKGCEATKTMTAKFGRASYVDSSEFKAEGGIPDPGAVGLLALIKGFVDAQTN</sequence>
<evidence type="ECO:0000256" key="7">
    <source>
        <dbReference type="ARBA" id="ARBA00022741"/>
    </source>
</evidence>
<dbReference type="InterPro" id="IPR004006">
    <property type="entry name" value="DhaK_dom"/>
</dbReference>
<comment type="function">
    <text evidence="1">Catalyzes both the phosphorylation of dihydroxyacetone and of glyceraldehyde.</text>
</comment>
<evidence type="ECO:0000313" key="21">
    <source>
        <dbReference type="EMBL" id="KAA8907296.1"/>
    </source>
</evidence>
<feature type="active site" description="Tele-hemiaminal-histidine intermediate" evidence="17">
    <location>
        <position position="223"/>
    </location>
</feature>
<evidence type="ECO:0000256" key="13">
    <source>
        <dbReference type="ARBA" id="ARBA00068178"/>
    </source>
</evidence>
<dbReference type="PANTHER" id="PTHR28629:SF4">
    <property type="entry name" value="TRIOKINASE_FMN CYCLASE"/>
    <property type="match status" value="1"/>
</dbReference>
<dbReference type="InterPro" id="IPR050861">
    <property type="entry name" value="Dihydroxyacetone_Kinase"/>
</dbReference>
<dbReference type="EC" id="2.7.1.28" evidence="5"/>
<dbReference type="Gene3D" id="3.30.1180.20">
    <property type="entry name" value="Dihydroxyacetone kinase, domain 2"/>
    <property type="match status" value="1"/>
</dbReference>
<evidence type="ECO:0000256" key="6">
    <source>
        <dbReference type="ARBA" id="ARBA00022679"/>
    </source>
</evidence>
<proteinExistence type="inferred from homology"/>
<gene>
    <name evidence="21" type="ORF">DIURU_000616</name>
</gene>
<dbReference type="RefSeq" id="XP_034014605.1">
    <property type="nucleotide sequence ID" value="XM_034158884.1"/>
</dbReference>
<keyword evidence="9" id="KW-0319">Glycerol metabolism</keyword>
<dbReference type="GO" id="GO:0005524">
    <property type="term" value="F:ATP binding"/>
    <property type="evidence" value="ECO:0007669"/>
    <property type="project" value="UniProtKB-KW"/>
</dbReference>
<evidence type="ECO:0000256" key="18">
    <source>
        <dbReference type="PIRSR" id="PIRSR612734-2"/>
    </source>
</evidence>
<dbReference type="InterPro" id="IPR004007">
    <property type="entry name" value="DhaL_dom"/>
</dbReference>
<dbReference type="SMART" id="SM01120">
    <property type="entry name" value="Dak2"/>
    <property type="match status" value="1"/>
</dbReference>
<dbReference type="GO" id="GO:0004371">
    <property type="term" value="F:glycerone kinase activity"/>
    <property type="evidence" value="ECO:0007669"/>
    <property type="project" value="UniProtKB-EC"/>
</dbReference>
<accession>A0A642UXI9</accession>
<dbReference type="NCBIfam" id="TIGR02361">
    <property type="entry name" value="dak_ATP"/>
    <property type="match status" value="1"/>
</dbReference>
<evidence type="ECO:0000256" key="8">
    <source>
        <dbReference type="ARBA" id="ARBA00022777"/>
    </source>
</evidence>
<evidence type="ECO:0000256" key="11">
    <source>
        <dbReference type="ARBA" id="ARBA00047974"/>
    </source>
</evidence>
<name>A0A642UXI9_DIURU</name>
<evidence type="ECO:0000259" key="19">
    <source>
        <dbReference type="PROSITE" id="PS51480"/>
    </source>
</evidence>
<comment type="catalytic activity">
    <reaction evidence="12">
        <text>dihydroxyacetone + ATP = dihydroxyacetone phosphate + ADP + H(+)</text>
        <dbReference type="Rhea" id="RHEA:15773"/>
        <dbReference type="ChEBI" id="CHEBI:15378"/>
        <dbReference type="ChEBI" id="CHEBI:16016"/>
        <dbReference type="ChEBI" id="CHEBI:30616"/>
        <dbReference type="ChEBI" id="CHEBI:57642"/>
        <dbReference type="ChEBI" id="CHEBI:456216"/>
        <dbReference type="EC" id="2.7.1.29"/>
    </reaction>
</comment>
<dbReference type="EMBL" id="SWFT01000026">
    <property type="protein sequence ID" value="KAA8907296.1"/>
    <property type="molecule type" value="Genomic_DNA"/>
</dbReference>
<dbReference type="EC" id="2.7.1.29" evidence="4"/>
<evidence type="ECO:0000256" key="9">
    <source>
        <dbReference type="ARBA" id="ARBA00022798"/>
    </source>
</evidence>
<dbReference type="UniPathway" id="UPA00617">
    <property type="reaction ID" value="UER00669"/>
</dbReference>
<dbReference type="SUPFAM" id="SSF82549">
    <property type="entry name" value="DAK1/DegV-like"/>
    <property type="match status" value="1"/>
</dbReference>
<dbReference type="GO" id="GO:0050354">
    <property type="term" value="F:triokinase activity"/>
    <property type="evidence" value="ECO:0007669"/>
    <property type="project" value="UniProtKB-EC"/>
</dbReference>
<evidence type="ECO:0000256" key="12">
    <source>
        <dbReference type="ARBA" id="ARBA00048898"/>
    </source>
</evidence>
<dbReference type="InterPro" id="IPR036117">
    <property type="entry name" value="DhaL_dom_sf"/>
</dbReference>
<evidence type="ECO:0000313" key="22">
    <source>
        <dbReference type="Proteomes" id="UP000449547"/>
    </source>
</evidence>
<evidence type="ECO:0000259" key="20">
    <source>
        <dbReference type="PROSITE" id="PS51481"/>
    </source>
</evidence>
<dbReference type="GeneID" id="54779269"/>
<feature type="binding site" evidence="18">
    <location>
        <position position="106"/>
    </location>
    <ligand>
        <name>substrate</name>
    </ligand>
</feature>
<dbReference type="Gene3D" id="3.40.50.10440">
    <property type="entry name" value="Dihydroxyacetone kinase, domain 1"/>
    <property type="match status" value="1"/>
</dbReference>
<evidence type="ECO:0000256" key="2">
    <source>
        <dbReference type="ARBA" id="ARBA00004778"/>
    </source>
</evidence>
<dbReference type="Proteomes" id="UP000449547">
    <property type="component" value="Unassembled WGS sequence"/>
</dbReference>
<evidence type="ECO:0000256" key="5">
    <source>
        <dbReference type="ARBA" id="ARBA00012110"/>
    </source>
</evidence>
<keyword evidence="10" id="KW-0067">ATP-binding</keyword>
<feature type="binding site" evidence="18">
    <location>
        <begin position="54"/>
        <end position="57"/>
    </location>
    <ligand>
        <name>substrate</name>
    </ligand>
</feature>
<evidence type="ECO:0000256" key="16">
    <source>
        <dbReference type="ARBA" id="ARBA00083754"/>
    </source>
</evidence>
<evidence type="ECO:0000256" key="17">
    <source>
        <dbReference type="PIRSR" id="PIRSR612734-1"/>
    </source>
</evidence>
<dbReference type="GO" id="GO:0005829">
    <property type="term" value="C:cytosol"/>
    <property type="evidence" value="ECO:0007669"/>
    <property type="project" value="TreeGrafter"/>
</dbReference>
<feature type="domain" description="DhaL" evidence="19">
    <location>
        <begin position="376"/>
        <end position="568"/>
    </location>
</feature>
<feature type="binding site" evidence="18">
    <location>
        <position position="111"/>
    </location>
    <ligand>
        <name>substrate</name>
    </ligand>
</feature>
<comment type="catalytic activity">
    <reaction evidence="11">
        <text>D-glyceraldehyde + ATP = D-glyceraldehyde 3-phosphate + ADP + H(+)</text>
        <dbReference type="Rhea" id="RHEA:13941"/>
        <dbReference type="ChEBI" id="CHEBI:15378"/>
        <dbReference type="ChEBI" id="CHEBI:17378"/>
        <dbReference type="ChEBI" id="CHEBI:30616"/>
        <dbReference type="ChEBI" id="CHEBI:59776"/>
        <dbReference type="ChEBI" id="CHEBI:456216"/>
        <dbReference type="EC" id="2.7.1.28"/>
    </reaction>
</comment>
<dbReference type="Gene3D" id="1.25.40.340">
    <property type="match status" value="1"/>
</dbReference>
<dbReference type="GO" id="GO:0019588">
    <property type="term" value="P:anaerobic glycerol catabolic process"/>
    <property type="evidence" value="ECO:0007669"/>
    <property type="project" value="UniProtKB-UniPathway"/>
</dbReference>
<dbReference type="FunFam" id="3.30.1180.20:FF:000001">
    <property type="entry name" value="Dihydroxyacetone kinase 1"/>
    <property type="match status" value="1"/>
</dbReference>
<evidence type="ECO:0000256" key="10">
    <source>
        <dbReference type="ARBA" id="ARBA00022840"/>
    </source>
</evidence>
<dbReference type="SUPFAM" id="SSF101473">
    <property type="entry name" value="DhaL-like"/>
    <property type="match status" value="1"/>
</dbReference>
<evidence type="ECO:0000256" key="4">
    <source>
        <dbReference type="ARBA" id="ARBA00012107"/>
    </source>
</evidence>
<dbReference type="VEuPathDB" id="FungiDB:DIURU_000616"/>
<dbReference type="PANTHER" id="PTHR28629">
    <property type="entry name" value="TRIOKINASE/FMN CYCLASE"/>
    <property type="match status" value="1"/>
</dbReference>
<dbReference type="OMA" id="CGLCLKT"/>
<dbReference type="AlphaFoldDB" id="A0A642UXI9"/>
<organism evidence="21 22">
    <name type="scientific">Diutina rugosa</name>
    <name type="common">Yeast</name>
    <name type="synonym">Candida rugosa</name>
    <dbReference type="NCBI Taxonomy" id="5481"/>
    <lineage>
        <taxon>Eukaryota</taxon>
        <taxon>Fungi</taxon>
        <taxon>Dikarya</taxon>
        <taxon>Ascomycota</taxon>
        <taxon>Saccharomycotina</taxon>
        <taxon>Pichiomycetes</taxon>
        <taxon>Debaryomycetaceae</taxon>
        <taxon>Diutina</taxon>
    </lineage>
</organism>
<keyword evidence="22" id="KW-1185">Reference proteome</keyword>
<keyword evidence="6" id="KW-0808">Transferase</keyword>
<comment type="pathway">
    <text evidence="2">Polyol metabolism; glycerol fermentation; glycerone phosphate from glycerol (oxidative route): step 2/2.</text>
</comment>
<dbReference type="Pfam" id="PF02733">
    <property type="entry name" value="Dak1"/>
    <property type="match status" value="1"/>
</dbReference>
<reference evidence="21 22" key="1">
    <citation type="submission" date="2019-07" db="EMBL/GenBank/DDBJ databases">
        <title>Genome assembly of two rare yeast pathogens: Diutina rugosa and Trichomonascus ciferrii.</title>
        <authorList>
            <person name="Mixao V."/>
            <person name="Saus E."/>
            <person name="Hansen A."/>
            <person name="Lass-Flor C."/>
            <person name="Gabaldon T."/>
        </authorList>
    </citation>
    <scope>NUCLEOTIDE SEQUENCE [LARGE SCALE GENOMIC DNA]</scope>
    <source>
        <strain evidence="21 22">CBS 613</strain>
    </source>
</reference>
<evidence type="ECO:0000256" key="1">
    <source>
        <dbReference type="ARBA" id="ARBA00003264"/>
    </source>
</evidence>
<feature type="domain" description="DhaK" evidence="20">
    <location>
        <begin position="10"/>
        <end position="342"/>
    </location>
</feature>
<dbReference type="FunFam" id="3.40.50.10440:FF:000001">
    <property type="entry name" value="Dihydroxyacetone kinase, DhaK subunit"/>
    <property type="match status" value="1"/>
</dbReference>
<evidence type="ECO:0000256" key="3">
    <source>
        <dbReference type="ARBA" id="ARBA00008757"/>
    </source>
</evidence>
<evidence type="ECO:0000256" key="15">
    <source>
        <dbReference type="ARBA" id="ARBA00079901"/>
    </source>
</evidence>
<comment type="similarity">
    <text evidence="3">Belongs to the dihydroxyacetone kinase (DAK) family.</text>
</comment>
<dbReference type="FunFam" id="1.25.40.340:FF:000001">
    <property type="entry name" value="Dihydroxyacetone kinase 1"/>
    <property type="match status" value="1"/>
</dbReference>
<keyword evidence="8" id="KW-0418">Kinase</keyword>
<keyword evidence="7" id="KW-0547">Nucleotide-binding</keyword>
<dbReference type="PROSITE" id="PS51480">
    <property type="entry name" value="DHAL"/>
    <property type="match status" value="1"/>
</dbReference>
<comment type="caution">
    <text evidence="21">The sequence shown here is derived from an EMBL/GenBank/DDBJ whole genome shotgun (WGS) entry which is preliminary data.</text>
</comment>
<dbReference type="PROSITE" id="PS51481">
    <property type="entry name" value="DHAK"/>
    <property type="match status" value="1"/>
</dbReference>
<dbReference type="GO" id="GO:0061610">
    <property type="term" value="P:glycerol to glycerone phosphate metabolic process"/>
    <property type="evidence" value="ECO:0007669"/>
    <property type="project" value="UniProtKB-ARBA"/>
</dbReference>